<evidence type="ECO:0000313" key="4">
    <source>
        <dbReference type="Proteomes" id="UP000432715"/>
    </source>
</evidence>
<sequence>MKILIIIATIGCLLYLAHYLSYCILKKRILKQQKWGLNICCGKTDGGGVNADIFMHTDVPSFQLIEDIYNLPFEDKQFDSILCSHTIEHVEDPLMFFNELQRVGKEVTIVVPPLWDLCAVFNIFEHRRIFLSFRKKHNRLPRYVRLPVAIALQRKIGQVINA</sequence>
<keyword evidence="1" id="KW-0472">Membrane</keyword>
<proteinExistence type="predicted"/>
<keyword evidence="3" id="KW-0808">Transferase</keyword>
<accession>A0A6I0FAE4</accession>
<dbReference type="GO" id="GO:0008757">
    <property type="term" value="F:S-adenosylmethionine-dependent methyltransferase activity"/>
    <property type="evidence" value="ECO:0007669"/>
    <property type="project" value="InterPro"/>
</dbReference>
<dbReference type="InterPro" id="IPR029063">
    <property type="entry name" value="SAM-dependent_MTases_sf"/>
</dbReference>
<dbReference type="OrthoDB" id="4697647at2"/>
<evidence type="ECO:0000313" key="3">
    <source>
        <dbReference type="EMBL" id="KAB3535743.1"/>
    </source>
</evidence>
<evidence type="ECO:0000259" key="2">
    <source>
        <dbReference type="Pfam" id="PF08241"/>
    </source>
</evidence>
<dbReference type="SUPFAM" id="SSF53335">
    <property type="entry name" value="S-adenosyl-L-methionine-dependent methyltransferases"/>
    <property type="match status" value="1"/>
</dbReference>
<dbReference type="Proteomes" id="UP000432715">
    <property type="component" value="Unassembled WGS sequence"/>
</dbReference>
<keyword evidence="1" id="KW-1133">Transmembrane helix</keyword>
<dbReference type="EMBL" id="WBZC01000015">
    <property type="protein sequence ID" value="KAB3535743.1"/>
    <property type="molecule type" value="Genomic_DNA"/>
</dbReference>
<dbReference type="RefSeq" id="WP_151860590.1">
    <property type="nucleotide sequence ID" value="NZ_WBZC01000015.1"/>
</dbReference>
<gene>
    <name evidence="3" type="ORF">F8154_05435</name>
</gene>
<evidence type="ECO:0000256" key="1">
    <source>
        <dbReference type="SAM" id="Phobius"/>
    </source>
</evidence>
<keyword evidence="1" id="KW-0812">Transmembrane</keyword>
<protein>
    <submittedName>
        <fullName evidence="3">Class I SAM-dependent methyltransferase</fullName>
    </submittedName>
</protein>
<dbReference type="Pfam" id="PF08241">
    <property type="entry name" value="Methyltransf_11"/>
    <property type="match status" value="1"/>
</dbReference>
<dbReference type="AlphaFoldDB" id="A0A6I0FAE4"/>
<dbReference type="InterPro" id="IPR013216">
    <property type="entry name" value="Methyltransf_11"/>
</dbReference>
<dbReference type="Gene3D" id="3.40.50.150">
    <property type="entry name" value="Vaccinia Virus protein VP39"/>
    <property type="match status" value="1"/>
</dbReference>
<feature type="domain" description="Methyltransferase type 11" evidence="2">
    <location>
        <begin position="64"/>
        <end position="105"/>
    </location>
</feature>
<dbReference type="GO" id="GO:0032259">
    <property type="term" value="P:methylation"/>
    <property type="evidence" value="ECO:0007669"/>
    <property type="project" value="UniProtKB-KW"/>
</dbReference>
<keyword evidence="3" id="KW-0489">Methyltransferase</keyword>
<feature type="transmembrane region" description="Helical" evidence="1">
    <location>
        <begin position="6"/>
        <end position="25"/>
    </location>
</feature>
<name>A0A6I0FAE4_9FIRM</name>
<comment type="caution">
    <text evidence="3">The sequence shown here is derived from an EMBL/GenBank/DDBJ whole genome shotgun (WGS) entry which is preliminary data.</text>
</comment>
<reference evidence="3 4" key="1">
    <citation type="submission" date="2019-10" db="EMBL/GenBank/DDBJ databases">
        <title>Alkaliphilus serpentinus sp. nov. and Alkaliphilus pronyensis sp. nov., two novel anaerobic alkaliphilic species isolated from the serpentinized-hosted hydrothermal field of the Prony Bay (New Caledonia).</title>
        <authorList>
            <person name="Postec A."/>
        </authorList>
    </citation>
    <scope>NUCLEOTIDE SEQUENCE [LARGE SCALE GENOMIC DNA]</scope>
    <source>
        <strain evidence="3 4">LacV</strain>
    </source>
</reference>
<organism evidence="3 4">
    <name type="scientific">Alkaliphilus pronyensis</name>
    <dbReference type="NCBI Taxonomy" id="1482732"/>
    <lineage>
        <taxon>Bacteria</taxon>
        <taxon>Bacillati</taxon>
        <taxon>Bacillota</taxon>
        <taxon>Clostridia</taxon>
        <taxon>Peptostreptococcales</taxon>
        <taxon>Natronincolaceae</taxon>
        <taxon>Alkaliphilus</taxon>
    </lineage>
</organism>
<keyword evidence="4" id="KW-1185">Reference proteome</keyword>